<protein>
    <submittedName>
        <fullName evidence="3">Photolyase/cryptochrome alpha/beta domain-containing protein</fullName>
    </submittedName>
</protein>
<evidence type="ECO:0000313" key="2">
    <source>
        <dbReference type="Proteomes" id="UP000274131"/>
    </source>
</evidence>
<dbReference type="OrthoDB" id="9974378at2759"/>
<name>A0A0N4UU06_ENTVE</name>
<dbReference type="AlphaFoldDB" id="A0A0N4UU06"/>
<reference evidence="3" key="1">
    <citation type="submission" date="2017-02" db="UniProtKB">
        <authorList>
            <consortium name="WormBaseParasite"/>
        </authorList>
    </citation>
    <scope>IDENTIFICATION</scope>
</reference>
<dbReference type="EMBL" id="UXUI01001366">
    <property type="protein sequence ID" value="VDD85428.1"/>
    <property type="molecule type" value="Genomic_DNA"/>
</dbReference>
<dbReference type="WBParaSite" id="EVEC_0000084501-mRNA-1">
    <property type="protein sequence ID" value="EVEC_0000084501-mRNA-1"/>
    <property type="gene ID" value="EVEC_0000084501"/>
</dbReference>
<proteinExistence type="predicted"/>
<dbReference type="Proteomes" id="UP000274131">
    <property type="component" value="Unassembled WGS sequence"/>
</dbReference>
<evidence type="ECO:0000313" key="1">
    <source>
        <dbReference type="EMBL" id="VDD85428.1"/>
    </source>
</evidence>
<dbReference type="PANTHER" id="PTHR47411">
    <property type="entry name" value="B3GNT1, BETA-1,3-N-ACETYLGUCOSAMINYLTRANSFERASE 1, HOMOLOG"/>
    <property type="match status" value="1"/>
</dbReference>
<dbReference type="PANTHER" id="PTHR47411:SF3">
    <property type="entry name" value="I-BETA-1,3-N-ACETYLGLUCOSAMINYLTRANSFERASE"/>
    <property type="match status" value="1"/>
</dbReference>
<accession>A0A0N4UU06</accession>
<reference evidence="1 2" key="2">
    <citation type="submission" date="2018-10" db="EMBL/GenBank/DDBJ databases">
        <authorList>
            <consortium name="Pathogen Informatics"/>
        </authorList>
    </citation>
    <scope>NUCLEOTIDE SEQUENCE [LARGE SCALE GENOMIC DNA]</scope>
</reference>
<dbReference type="Pfam" id="PF13896">
    <property type="entry name" value="Glyco_transf_49"/>
    <property type="match status" value="1"/>
</dbReference>
<gene>
    <name evidence="1" type="ORF">EVEC_LOCUS571</name>
</gene>
<organism evidence="3">
    <name type="scientific">Enterobius vermicularis</name>
    <name type="common">Human pinworm</name>
    <dbReference type="NCBI Taxonomy" id="51028"/>
    <lineage>
        <taxon>Eukaryota</taxon>
        <taxon>Metazoa</taxon>
        <taxon>Ecdysozoa</taxon>
        <taxon>Nematoda</taxon>
        <taxon>Chromadorea</taxon>
        <taxon>Rhabditida</taxon>
        <taxon>Spirurina</taxon>
        <taxon>Oxyuridomorpha</taxon>
        <taxon>Oxyuroidea</taxon>
        <taxon>Oxyuridae</taxon>
        <taxon>Enterobius</taxon>
    </lineage>
</organism>
<sequence length="107" mass="12449">MATTKYILLADYEFIFSKHFEQQMITVAEIETKKNPKTALVFRIFEVDDSIKDLPREKKALAVLLKKGKAIEFHERYFKGAHTIPGLEEWLQKEVPENQPSVDRIVA</sequence>
<evidence type="ECO:0000313" key="3">
    <source>
        <dbReference type="WBParaSite" id="EVEC_0000084501-mRNA-1"/>
    </source>
</evidence>
<keyword evidence="2" id="KW-1185">Reference proteome</keyword>